<dbReference type="EC" id="1.1.1.355" evidence="2"/>
<evidence type="ECO:0000313" key="3">
    <source>
        <dbReference type="Proteomes" id="UP000693672"/>
    </source>
</evidence>
<dbReference type="InterPro" id="IPR001509">
    <property type="entry name" value="Epimerase_deHydtase"/>
</dbReference>
<feature type="domain" description="NAD-dependent epimerase/dehydratase" evidence="1">
    <location>
        <begin position="3"/>
        <end position="211"/>
    </location>
</feature>
<evidence type="ECO:0000259" key="1">
    <source>
        <dbReference type="Pfam" id="PF01370"/>
    </source>
</evidence>
<keyword evidence="2" id="KW-0560">Oxidoreductase</keyword>
<dbReference type="AlphaFoldDB" id="A0A916NLZ3"/>
<dbReference type="GO" id="GO:0016491">
    <property type="term" value="F:oxidoreductase activity"/>
    <property type="evidence" value="ECO:0007669"/>
    <property type="project" value="UniProtKB-KW"/>
</dbReference>
<comment type="caution">
    <text evidence="2">The sequence shown here is derived from an EMBL/GenBank/DDBJ whole genome shotgun (WGS) entry which is preliminary data.</text>
</comment>
<sequence length="337" mass="37981">MKVLILGGTGVISRCIVEQLLAAGHSPVLFNRGTRKELFREDVEWLIGDKNDADTFQALVRPHRFDVVIDMISFNAADAALTVQTFKDRAGQLIFCSSTAAYRRPFRSIPAREEAEALVDDPAFPYAYHKAEMERYLHTVIEGGEIPVTIIRPSLTFGIGGANMGVLRQNVNIVHRIEADKPLVVFGDGTAPWSFTFAPDTASAFAGAAGNERTYGQSYHATNEDLHIWEDLYLEIGKRIGREPQLVHISSQLLHEANPALFGHLYYEKQYSGLFDNAKIKRDIPSFRNGITLAEGLDMMLRWFGREGHPVDVEKDRLEDRLVETYYRFGDELKSLF</sequence>
<gene>
    <name evidence="2" type="primary">kanK</name>
    <name evidence="2" type="ORF">PAESOLCIP111_06303</name>
</gene>
<name>A0A916NLZ3_9BACL</name>
<proteinExistence type="predicted"/>
<dbReference type="PANTHER" id="PTHR43245">
    <property type="entry name" value="BIFUNCTIONAL POLYMYXIN RESISTANCE PROTEIN ARNA"/>
    <property type="match status" value="1"/>
</dbReference>
<dbReference type="Proteomes" id="UP000693672">
    <property type="component" value="Unassembled WGS sequence"/>
</dbReference>
<evidence type="ECO:0000313" key="2">
    <source>
        <dbReference type="EMBL" id="CAG7651378.1"/>
    </source>
</evidence>
<reference evidence="2" key="1">
    <citation type="submission" date="2021-06" db="EMBL/GenBank/DDBJ databases">
        <authorList>
            <person name="Criscuolo A."/>
        </authorList>
    </citation>
    <scope>NUCLEOTIDE SEQUENCE</scope>
    <source>
        <strain evidence="2">CIP111600</strain>
    </source>
</reference>
<accession>A0A916NLZ3</accession>
<dbReference type="Pfam" id="PF01370">
    <property type="entry name" value="Epimerase"/>
    <property type="match status" value="1"/>
</dbReference>
<protein>
    <submittedName>
        <fullName evidence="2">2'-dehydrokanamycin reductase</fullName>
        <ecNumber evidence="2">1.1.1.355</ecNumber>
    </submittedName>
</protein>
<keyword evidence="3" id="KW-1185">Reference proteome</keyword>
<organism evidence="2 3">
    <name type="scientific">Paenibacillus solanacearum</name>
    <dbReference type="NCBI Taxonomy" id="2048548"/>
    <lineage>
        <taxon>Bacteria</taxon>
        <taxon>Bacillati</taxon>
        <taxon>Bacillota</taxon>
        <taxon>Bacilli</taxon>
        <taxon>Bacillales</taxon>
        <taxon>Paenibacillaceae</taxon>
        <taxon>Paenibacillus</taxon>
    </lineage>
</organism>
<dbReference type="EMBL" id="CAJVAS010000060">
    <property type="protein sequence ID" value="CAG7651378.1"/>
    <property type="molecule type" value="Genomic_DNA"/>
</dbReference>
<dbReference type="RefSeq" id="WP_218095963.1">
    <property type="nucleotide sequence ID" value="NZ_CAJVAS010000060.1"/>
</dbReference>
<dbReference type="InterPro" id="IPR050177">
    <property type="entry name" value="Lipid_A_modif_metabolic_enz"/>
</dbReference>